<dbReference type="Pfam" id="PF10418">
    <property type="entry name" value="DHODB_Fe-S_bind"/>
    <property type="match status" value="1"/>
</dbReference>
<reference evidence="13 14" key="1">
    <citation type="journal article" date="2020" name="Syst. Appl. Microbiol.">
        <title>Alienimonas chondri sp. nov., a novel planctomycete isolated from the biofilm of the red alga Chondrus crispus.</title>
        <authorList>
            <person name="Vitorino I."/>
            <person name="Albuquerque L."/>
            <person name="Wiegand S."/>
            <person name="Kallscheuer N."/>
            <person name="da Costa M.S."/>
            <person name="Lobo-da-Cunha A."/>
            <person name="Jogler C."/>
            <person name="Lage O.M."/>
        </authorList>
    </citation>
    <scope>NUCLEOTIDE SEQUENCE [LARGE SCALE GENOMIC DNA]</scope>
    <source>
        <strain evidence="13 14">LzC2</strain>
    </source>
</reference>
<feature type="binding site" evidence="11">
    <location>
        <position position="264"/>
    </location>
    <ligand>
        <name>[2Fe-2S] cluster</name>
        <dbReference type="ChEBI" id="CHEBI:190135"/>
    </ligand>
</feature>
<keyword evidence="10 11" id="KW-0411">Iron-sulfur</keyword>
<dbReference type="EMBL" id="WTPX01000016">
    <property type="protein sequence ID" value="NNJ24784.1"/>
    <property type="molecule type" value="Genomic_DNA"/>
</dbReference>
<keyword evidence="5 11" id="KW-0479">Metal-binding</keyword>
<dbReference type="Pfam" id="PF00970">
    <property type="entry name" value="FAD_binding_6"/>
    <property type="match status" value="1"/>
</dbReference>
<dbReference type="PROSITE" id="PS51384">
    <property type="entry name" value="FAD_FR"/>
    <property type="match status" value="1"/>
</dbReference>
<keyword evidence="6 11" id="KW-0274">FAD</keyword>
<evidence type="ECO:0000256" key="5">
    <source>
        <dbReference type="ARBA" id="ARBA00022723"/>
    </source>
</evidence>
<feature type="binding site" evidence="11">
    <location>
        <position position="267"/>
    </location>
    <ligand>
        <name>[2Fe-2S] cluster</name>
        <dbReference type="ChEBI" id="CHEBI:190135"/>
    </ligand>
</feature>
<keyword evidence="7 11" id="KW-0665">Pyrimidine biosynthesis</keyword>
<comment type="caution">
    <text evidence="11">Lacks conserved residue(s) required for the propagation of feature annotation.</text>
</comment>
<comment type="cofactor">
    <cofactor evidence="11">
        <name>FAD</name>
        <dbReference type="ChEBI" id="CHEBI:57692"/>
    </cofactor>
    <text evidence="11">Binds 1 FAD per subunit.</text>
</comment>
<dbReference type="Gene3D" id="2.40.30.10">
    <property type="entry name" value="Translation factors"/>
    <property type="match status" value="1"/>
</dbReference>
<gene>
    <name evidence="11 13" type="primary">pyrK</name>
    <name evidence="13" type="ORF">LzC2_08440</name>
</gene>
<dbReference type="InterPro" id="IPR012165">
    <property type="entry name" value="Cyt_c3_hydrogenase_gsu"/>
</dbReference>
<evidence type="ECO:0000313" key="13">
    <source>
        <dbReference type="EMBL" id="NNJ24784.1"/>
    </source>
</evidence>
<dbReference type="PIRSF" id="PIRSF006816">
    <property type="entry name" value="Cyc3_hyd_g"/>
    <property type="match status" value="1"/>
</dbReference>
<organism evidence="13 14">
    <name type="scientific">Alienimonas chondri</name>
    <dbReference type="NCBI Taxonomy" id="2681879"/>
    <lineage>
        <taxon>Bacteria</taxon>
        <taxon>Pseudomonadati</taxon>
        <taxon>Planctomycetota</taxon>
        <taxon>Planctomycetia</taxon>
        <taxon>Planctomycetales</taxon>
        <taxon>Planctomycetaceae</taxon>
        <taxon>Alienimonas</taxon>
    </lineage>
</organism>
<sequence length="300" mass="32129">MSGPHAPAHEPLAHEPLPHADAVQTIATVGLQERIARDTFRLVLECPEIAARIEPGQFLMLRLPGRDDPLLGRPFALYDVGSDGTSFSIGYVVIGKMTRLMTELRAGDQVELWGPLGNGFPKPPESNAGPTLMVAGGIGQTPFLAAGREILGAAAYGERGRFEASAHPPELLYGARSAEYVAEVDRFTSRGISVSVATDDGSEGHHGYVTELLERRLHADPRPARVLTCGPEPMMAAVAKLCEAAGVPCWASLESPMACGFGACFSCVVRVKQSDAAEGWDYRRSCLEGPVFRAETLVFD</sequence>
<evidence type="ECO:0000256" key="2">
    <source>
        <dbReference type="ARBA" id="ARBA00022448"/>
    </source>
</evidence>
<keyword evidence="2 11" id="KW-0813">Transport</keyword>
<protein>
    <recommendedName>
        <fullName evidence="11">Dihydroorotate dehydrogenase B (NAD(+)), electron transfer subunit</fullName>
    </recommendedName>
    <alternativeName>
        <fullName evidence="11">Dihydroorotate oxidase B, electron transfer subunit</fullName>
    </alternativeName>
</protein>
<keyword evidence="14" id="KW-1185">Reference proteome</keyword>
<evidence type="ECO:0000256" key="4">
    <source>
        <dbReference type="ARBA" id="ARBA00022714"/>
    </source>
</evidence>
<evidence type="ECO:0000256" key="7">
    <source>
        <dbReference type="ARBA" id="ARBA00022975"/>
    </source>
</evidence>
<dbReference type="InterPro" id="IPR037117">
    <property type="entry name" value="Dihydroorotate_DH_ele_sf"/>
</dbReference>
<dbReference type="InterPro" id="IPR050353">
    <property type="entry name" value="PyrK_electron_transfer"/>
</dbReference>
<name>A0ABX1VAM5_9PLAN</name>
<dbReference type="InterPro" id="IPR023455">
    <property type="entry name" value="Dihydroorotate_DHASE_ETsu"/>
</dbReference>
<dbReference type="PANTHER" id="PTHR43513:SF3">
    <property type="entry name" value="DIHYDROOROTATE DEHYDROGENASE B (NAD(+)), ELECTRON TRANSFER SUBUNIT-RELATED"/>
    <property type="match status" value="1"/>
</dbReference>
<keyword evidence="8 11" id="KW-0249">Electron transport</keyword>
<dbReference type="InterPro" id="IPR008333">
    <property type="entry name" value="Cbr1-like_FAD-bd_dom"/>
</dbReference>
<feature type="domain" description="FAD-binding FR-type" evidence="12">
    <location>
        <begin position="22"/>
        <end position="122"/>
    </location>
</feature>
<dbReference type="SUPFAM" id="SSF52343">
    <property type="entry name" value="Ferredoxin reductase-like, C-terminal NADP-linked domain"/>
    <property type="match status" value="1"/>
</dbReference>
<evidence type="ECO:0000256" key="1">
    <source>
        <dbReference type="ARBA" id="ARBA00006422"/>
    </source>
</evidence>
<comment type="cofactor">
    <cofactor evidence="11">
        <name>[2Fe-2S] cluster</name>
        <dbReference type="ChEBI" id="CHEBI:190135"/>
    </cofactor>
    <text evidence="11">Binds 1 [2Fe-2S] cluster per subunit.</text>
</comment>
<dbReference type="CDD" id="cd06218">
    <property type="entry name" value="DHOD_e_trans"/>
    <property type="match status" value="1"/>
</dbReference>
<keyword evidence="4 11" id="KW-0001">2Fe-2S</keyword>
<dbReference type="InterPro" id="IPR001433">
    <property type="entry name" value="OxRdtase_FAD/NAD-bd"/>
</dbReference>
<evidence type="ECO:0000256" key="6">
    <source>
        <dbReference type="ARBA" id="ARBA00022827"/>
    </source>
</evidence>
<evidence type="ECO:0000256" key="8">
    <source>
        <dbReference type="ARBA" id="ARBA00022982"/>
    </source>
</evidence>
<dbReference type="PANTHER" id="PTHR43513">
    <property type="entry name" value="DIHYDROOROTATE DEHYDROGENASE B (NAD(+)), ELECTRON TRANSFER SUBUNIT"/>
    <property type="match status" value="1"/>
</dbReference>
<keyword evidence="9 11" id="KW-0408">Iron</keyword>
<feature type="binding site" evidence="11">
    <location>
        <position position="286"/>
    </location>
    <ligand>
        <name>[2Fe-2S] cluster</name>
        <dbReference type="ChEBI" id="CHEBI:190135"/>
    </ligand>
</feature>
<dbReference type="InterPro" id="IPR017927">
    <property type="entry name" value="FAD-bd_FR_type"/>
</dbReference>
<accession>A0ABX1VAM5</accession>
<evidence type="ECO:0000256" key="9">
    <source>
        <dbReference type="ARBA" id="ARBA00023004"/>
    </source>
</evidence>
<evidence type="ECO:0000256" key="11">
    <source>
        <dbReference type="HAMAP-Rule" id="MF_01211"/>
    </source>
</evidence>
<dbReference type="HAMAP" id="MF_01211">
    <property type="entry name" value="DHODB_Fe_S_bind"/>
    <property type="match status" value="1"/>
</dbReference>
<evidence type="ECO:0000256" key="3">
    <source>
        <dbReference type="ARBA" id="ARBA00022630"/>
    </source>
</evidence>
<dbReference type="InterPro" id="IPR039261">
    <property type="entry name" value="FNR_nucleotide-bd"/>
</dbReference>
<dbReference type="RefSeq" id="WP_171184093.1">
    <property type="nucleotide sequence ID" value="NZ_WTPX01000016.1"/>
</dbReference>
<evidence type="ECO:0000259" key="12">
    <source>
        <dbReference type="PROSITE" id="PS51384"/>
    </source>
</evidence>
<evidence type="ECO:0000313" key="14">
    <source>
        <dbReference type="Proteomes" id="UP000609651"/>
    </source>
</evidence>
<dbReference type="Gene3D" id="2.10.240.10">
    <property type="entry name" value="Dihydroorotate dehydrogenase, electron transfer subunit"/>
    <property type="match status" value="1"/>
</dbReference>
<dbReference type="InterPro" id="IPR017938">
    <property type="entry name" value="Riboflavin_synthase-like_b-brl"/>
</dbReference>
<dbReference type="PRINTS" id="PR00406">
    <property type="entry name" value="CYTB5RDTASE"/>
</dbReference>
<dbReference type="Gene3D" id="3.40.50.80">
    <property type="entry name" value="Nucleotide-binding domain of ferredoxin-NADP reductase (FNR) module"/>
    <property type="match status" value="1"/>
</dbReference>
<dbReference type="InterPro" id="IPR019480">
    <property type="entry name" value="Dihydroorotate_DH_Fe-S-bd"/>
</dbReference>
<dbReference type="Proteomes" id="UP000609651">
    <property type="component" value="Unassembled WGS sequence"/>
</dbReference>
<comment type="similarity">
    <text evidence="1 11">Belongs to the PyrK family.</text>
</comment>
<evidence type="ECO:0000256" key="10">
    <source>
        <dbReference type="ARBA" id="ARBA00023014"/>
    </source>
</evidence>
<comment type="function">
    <text evidence="11">Responsible for channeling the electrons from the oxidation of dihydroorotate from the FMN redox center in the PyrD type B subunit to the ultimate electron acceptor NAD(+).</text>
</comment>
<dbReference type="Pfam" id="PF00175">
    <property type="entry name" value="NAD_binding_1"/>
    <property type="match status" value="1"/>
</dbReference>
<keyword evidence="3 11" id="KW-0285">Flavoprotein</keyword>
<feature type="binding site" evidence="11">
    <location>
        <position position="259"/>
    </location>
    <ligand>
        <name>[2Fe-2S] cluster</name>
        <dbReference type="ChEBI" id="CHEBI:190135"/>
    </ligand>
</feature>
<comment type="subunit">
    <text evidence="11">Heterotetramer of 2 PyrK and 2 PyrD type B subunits.</text>
</comment>
<dbReference type="SUPFAM" id="SSF63380">
    <property type="entry name" value="Riboflavin synthase domain-like"/>
    <property type="match status" value="1"/>
</dbReference>
<proteinExistence type="inferred from homology"/>
<comment type="caution">
    <text evidence="13">The sequence shown here is derived from an EMBL/GenBank/DDBJ whole genome shotgun (WGS) entry which is preliminary data.</text>
</comment>
<comment type="pathway">
    <text evidence="11">Pyrimidine metabolism; UMP biosynthesis via de novo pathway; orotate from (S)-dihydroorotate (NAD(+) route): step 1/1.</text>
</comment>